<organism evidence="2 3">
    <name type="scientific">Terfezia boudieri ATCC MYA-4762</name>
    <dbReference type="NCBI Taxonomy" id="1051890"/>
    <lineage>
        <taxon>Eukaryota</taxon>
        <taxon>Fungi</taxon>
        <taxon>Dikarya</taxon>
        <taxon>Ascomycota</taxon>
        <taxon>Pezizomycotina</taxon>
        <taxon>Pezizomycetes</taxon>
        <taxon>Pezizales</taxon>
        <taxon>Pezizaceae</taxon>
        <taxon>Terfezia</taxon>
    </lineage>
</organism>
<dbReference type="AlphaFoldDB" id="A0A3N4M4V3"/>
<gene>
    <name evidence="2" type="ORF">L211DRAFT_250331</name>
</gene>
<evidence type="ECO:0000313" key="3">
    <source>
        <dbReference type="Proteomes" id="UP000267821"/>
    </source>
</evidence>
<evidence type="ECO:0000256" key="1">
    <source>
        <dbReference type="SAM" id="MobiDB-lite"/>
    </source>
</evidence>
<evidence type="ECO:0000313" key="2">
    <source>
        <dbReference type="EMBL" id="RPB28958.1"/>
    </source>
</evidence>
<dbReference type="InParanoid" id="A0A3N4M4V3"/>
<keyword evidence="3" id="KW-1185">Reference proteome</keyword>
<feature type="compositionally biased region" description="Low complexity" evidence="1">
    <location>
        <begin position="36"/>
        <end position="50"/>
    </location>
</feature>
<protein>
    <submittedName>
        <fullName evidence="2">Uncharacterized protein</fullName>
    </submittedName>
</protein>
<reference evidence="2 3" key="1">
    <citation type="journal article" date="2018" name="Nat. Ecol. Evol.">
        <title>Pezizomycetes genomes reveal the molecular basis of ectomycorrhizal truffle lifestyle.</title>
        <authorList>
            <person name="Murat C."/>
            <person name="Payen T."/>
            <person name="Noel B."/>
            <person name="Kuo A."/>
            <person name="Morin E."/>
            <person name="Chen J."/>
            <person name="Kohler A."/>
            <person name="Krizsan K."/>
            <person name="Balestrini R."/>
            <person name="Da Silva C."/>
            <person name="Montanini B."/>
            <person name="Hainaut M."/>
            <person name="Levati E."/>
            <person name="Barry K.W."/>
            <person name="Belfiori B."/>
            <person name="Cichocki N."/>
            <person name="Clum A."/>
            <person name="Dockter R.B."/>
            <person name="Fauchery L."/>
            <person name="Guy J."/>
            <person name="Iotti M."/>
            <person name="Le Tacon F."/>
            <person name="Lindquist E.A."/>
            <person name="Lipzen A."/>
            <person name="Malagnac F."/>
            <person name="Mello A."/>
            <person name="Molinier V."/>
            <person name="Miyauchi S."/>
            <person name="Poulain J."/>
            <person name="Riccioni C."/>
            <person name="Rubini A."/>
            <person name="Sitrit Y."/>
            <person name="Splivallo R."/>
            <person name="Traeger S."/>
            <person name="Wang M."/>
            <person name="Zifcakova L."/>
            <person name="Wipf D."/>
            <person name="Zambonelli A."/>
            <person name="Paolocci F."/>
            <person name="Nowrousian M."/>
            <person name="Ottonello S."/>
            <person name="Baldrian P."/>
            <person name="Spatafora J.W."/>
            <person name="Henrissat B."/>
            <person name="Nagy L.G."/>
            <person name="Aury J.M."/>
            <person name="Wincker P."/>
            <person name="Grigoriev I.V."/>
            <person name="Bonfante P."/>
            <person name="Martin F.M."/>
        </authorList>
    </citation>
    <scope>NUCLEOTIDE SEQUENCE [LARGE SCALE GENOMIC DNA]</scope>
    <source>
        <strain evidence="2 3">ATCC MYA-4762</strain>
    </source>
</reference>
<feature type="region of interest" description="Disordered" evidence="1">
    <location>
        <begin position="1"/>
        <end position="193"/>
    </location>
</feature>
<name>A0A3N4M4V3_9PEZI</name>
<accession>A0A3N4M4V3</accession>
<dbReference type="Proteomes" id="UP000267821">
    <property type="component" value="Unassembled WGS sequence"/>
</dbReference>
<sequence length="193" mass="19959">MEQKPKLSRATTGVGSLPRTPSPGLSAAPDTASTTPSPSGRRIGGRSRSGTVAQGPPGVLALNRVASPPMPPLPSFKDLPKRGLRTPSPTKDSPEPIVEKTRITPMSITTRGLRAPSIDETAPPSPGKIAVAESRTGPGRVGGGLKDNPFLRNDLVSPTSGTDGGKRNRVGTLKNNPFIKNDVKSPTSPPPAK</sequence>
<feature type="compositionally biased region" description="Basic and acidic residues" evidence="1">
    <location>
        <begin position="92"/>
        <end position="102"/>
    </location>
</feature>
<dbReference type="EMBL" id="ML121528">
    <property type="protein sequence ID" value="RPB28958.1"/>
    <property type="molecule type" value="Genomic_DNA"/>
</dbReference>
<proteinExistence type="predicted"/>